<proteinExistence type="inferred from homology"/>
<keyword evidence="8 10" id="KW-0503">Monooxygenase</keyword>
<evidence type="ECO:0000256" key="10">
    <source>
        <dbReference type="RuleBase" id="RU000461"/>
    </source>
</evidence>
<dbReference type="Pfam" id="PF00067">
    <property type="entry name" value="p450"/>
    <property type="match status" value="1"/>
</dbReference>
<evidence type="ECO:0000256" key="3">
    <source>
        <dbReference type="ARBA" id="ARBA00010617"/>
    </source>
</evidence>
<dbReference type="Gene3D" id="1.10.630.10">
    <property type="entry name" value="Cytochrome P450"/>
    <property type="match status" value="1"/>
</dbReference>
<dbReference type="GO" id="GO:0005506">
    <property type="term" value="F:iron ion binding"/>
    <property type="evidence" value="ECO:0007669"/>
    <property type="project" value="InterPro"/>
</dbReference>
<dbReference type="GO" id="GO:0016705">
    <property type="term" value="F:oxidoreductase activity, acting on paired donors, with incorporation or reduction of molecular oxygen"/>
    <property type="evidence" value="ECO:0007669"/>
    <property type="project" value="InterPro"/>
</dbReference>
<dbReference type="GO" id="GO:0020037">
    <property type="term" value="F:heme binding"/>
    <property type="evidence" value="ECO:0007669"/>
    <property type="project" value="InterPro"/>
</dbReference>
<evidence type="ECO:0000256" key="7">
    <source>
        <dbReference type="ARBA" id="ARBA00023004"/>
    </source>
</evidence>
<sequence length="504" mass="57423">MYLVLCGLGIALVIWALQLKRRGRSLPYPPTPPGHFLFGNLRDVTAPKQRYHYDELAKRHGEIFHLSALGEHIVVVNSEEAAYELFTRRSAIYSDRSQNPMTHFSSIFSAMMPYGERWRAYRRLFHQGLNPHTVASFQPVQSDRLSKYLQKLLVTPHDLAAHADRLVGSIVFKVVYGHDTPENITEDKTFLNAVKAIQNLANSILPGEWLVNSVPVLQFLPHWFPGCRFHSFARETKVLVNAMVEEPYEQAKQRPESVSIYQMLCNARETVGQTFAPQCPEVNLTCLLQTLTVISAFYLIMRQNPAVQDRAYREIGEVIGQYRLPEFSDRAALPYVEAVYREVMRWMPAVPYSVPHSTTQDDVYKGYLIPKGTLATHPTIATSRSMVNDESKFPNARKFMPERFLSPEGKFNGGDINNIIAFGFGRRICVGRYLADASVWHLIACVLAAFRIEPKTKSDEIEKLENLDEAFLHTFMAHSIPYECAITPRTPEIAEVIRKMNEDG</sequence>
<dbReference type="PRINTS" id="PR00385">
    <property type="entry name" value="P450"/>
</dbReference>
<dbReference type="InterPro" id="IPR050364">
    <property type="entry name" value="Cytochrome_P450_fung"/>
</dbReference>
<gene>
    <name evidence="11" type="ORF">BDV98DRAFT_633769</name>
</gene>
<reference evidence="11 12" key="1">
    <citation type="journal article" date="2019" name="Nat. Ecol. Evol.">
        <title>Megaphylogeny resolves global patterns of mushroom evolution.</title>
        <authorList>
            <person name="Varga T."/>
            <person name="Krizsan K."/>
            <person name="Foldi C."/>
            <person name="Dima B."/>
            <person name="Sanchez-Garcia M."/>
            <person name="Sanchez-Ramirez S."/>
            <person name="Szollosi G.J."/>
            <person name="Szarkandi J.G."/>
            <person name="Papp V."/>
            <person name="Albert L."/>
            <person name="Andreopoulos W."/>
            <person name="Angelini C."/>
            <person name="Antonin V."/>
            <person name="Barry K.W."/>
            <person name="Bougher N.L."/>
            <person name="Buchanan P."/>
            <person name="Buyck B."/>
            <person name="Bense V."/>
            <person name="Catcheside P."/>
            <person name="Chovatia M."/>
            <person name="Cooper J."/>
            <person name="Damon W."/>
            <person name="Desjardin D."/>
            <person name="Finy P."/>
            <person name="Geml J."/>
            <person name="Haridas S."/>
            <person name="Hughes K."/>
            <person name="Justo A."/>
            <person name="Karasinski D."/>
            <person name="Kautmanova I."/>
            <person name="Kiss B."/>
            <person name="Kocsube S."/>
            <person name="Kotiranta H."/>
            <person name="LaButti K.M."/>
            <person name="Lechner B.E."/>
            <person name="Liimatainen K."/>
            <person name="Lipzen A."/>
            <person name="Lukacs Z."/>
            <person name="Mihaltcheva S."/>
            <person name="Morgado L.N."/>
            <person name="Niskanen T."/>
            <person name="Noordeloos M.E."/>
            <person name="Ohm R.A."/>
            <person name="Ortiz-Santana B."/>
            <person name="Ovrebo C."/>
            <person name="Racz N."/>
            <person name="Riley R."/>
            <person name="Savchenko A."/>
            <person name="Shiryaev A."/>
            <person name="Soop K."/>
            <person name="Spirin V."/>
            <person name="Szebenyi C."/>
            <person name="Tomsovsky M."/>
            <person name="Tulloss R.E."/>
            <person name="Uehling J."/>
            <person name="Grigoriev I.V."/>
            <person name="Vagvolgyi C."/>
            <person name="Papp T."/>
            <person name="Martin F.M."/>
            <person name="Miettinen O."/>
            <person name="Hibbett D.S."/>
            <person name="Nagy L.G."/>
        </authorList>
    </citation>
    <scope>NUCLEOTIDE SEQUENCE [LARGE SCALE GENOMIC DNA]</scope>
    <source>
        <strain evidence="11 12">CBS 309.79</strain>
    </source>
</reference>
<dbReference type="PRINTS" id="PR00463">
    <property type="entry name" value="EP450I"/>
</dbReference>
<evidence type="ECO:0000313" key="12">
    <source>
        <dbReference type="Proteomes" id="UP000305067"/>
    </source>
</evidence>
<keyword evidence="5 9" id="KW-0479">Metal-binding</keyword>
<evidence type="ECO:0000256" key="2">
    <source>
        <dbReference type="ARBA" id="ARBA00005179"/>
    </source>
</evidence>
<evidence type="ECO:0000256" key="1">
    <source>
        <dbReference type="ARBA" id="ARBA00001971"/>
    </source>
</evidence>
<dbReference type="GO" id="GO:0004497">
    <property type="term" value="F:monooxygenase activity"/>
    <property type="evidence" value="ECO:0007669"/>
    <property type="project" value="UniProtKB-KW"/>
</dbReference>
<keyword evidence="6 10" id="KW-0560">Oxidoreductase</keyword>
<dbReference type="AlphaFoldDB" id="A0A5C3QSX8"/>
<dbReference type="InterPro" id="IPR002401">
    <property type="entry name" value="Cyt_P450_E_grp-I"/>
</dbReference>
<dbReference type="PANTHER" id="PTHR46300:SF7">
    <property type="entry name" value="P450, PUTATIVE (EUROFUNG)-RELATED"/>
    <property type="match status" value="1"/>
</dbReference>
<organism evidence="11 12">
    <name type="scientific">Pterulicium gracile</name>
    <dbReference type="NCBI Taxonomy" id="1884261"/>
    <lineage>
        <taxon>Eukaryota</taxon>
        <taxon>Fungi</taxon>
        <taxon>Dikarya</taxon>
        <taxon>Basidiomycota</taxon>
        <taxon>Agaricomycotina</taxon>
        <taxon>Agaricomycetes</taxon>
        <taxon>Agaricomycetidae</taxon>
        <taxon>Agaricales</taxon>
        <taxon>Pleurotineae</taxon>
        <taxon>Pterulaceae</taxon>
        <taxon>Pterulicium</taxon>
    </lineage>
</organism>
<evidence type="ECO:0000256" key="4">
    <source>
        <dbReference type="ARBA" id="ARBA00022617"/>
    </source>
</evidence>
<comment type="cofactor">
    <cofactor evidence="1 9">
        <name>heme</name>
        <dbReference type="ChEBI" id="CHEBI:30413"/>
    </cofactor>
</comment>
<keyword evidence="12" id="KW-1185">Reference proteome</keyword>
<dbReference type="EMBL" id="ML178817">
    <property type="protein sequence ID" value="TFL04982.1"/>
    <property type="molecule type" value="Genomic_DNA"/>
</dbReference>
<accession>A0A5C3QSX8</accession>
<dbReference type="InterPro" id="IPR001128">
    <property type="entry name" value="Cyt_P450"/>
</dbReference>
<dbReference type="InterPro" id="IPR036396">
    <property type="entry name" value="Cyt_P450_sf"/>
</dbReference>
<dbReference type="InterPro" id="IPR017972">
    <property type="entry name" value="Cyt_P450_CS"/>
</dbReference>
<dbReference type="SUPFAM" id="SSF48264">
    <property type="entry name" value="Cytochrome P450"/>
    <property type="match status" value="1"/>
</dbReference>
<name>A0A5C3QSX8_9AGAR</name>
<keyword evidence="7 9" id="KW-0408">Iron</keyword>
<dbReference type="Proteomes" id="UP000305067">
    <property type="component" value="Unassembled WGS sequence"/>
</dbReference>
<evidence type="ECO:0000256" key="5">
    <source>
        <dbReference type="ARBA" id="ARBA00022723"/>
    </source>
</evidence>
<dbReference type="OrthoDB" id="2789670at2759"/>
<evidence type="ECO:0000313" key="11">
    <source>
        <dbReference type="EMBL" id="TFL04982.1"/>
    </source>
</evidence>
<evidence type="ECO:0000256" key="8">
    <source>
        <dbReference type="ARBA" id="ARBA00023033"/>
    </source>
</evidence>
<evidence type="ECO:0000256" key="9">
    <source>
        <dbReference type="PIRSR" id="PIRSR602401-1"/>
    </source>
</evidence>
<comment type="similarity">
    <text evidence="3 10">Belongs to the cytochrome P450 family.</text>
</comment>
<keyword evidence="4 9" id="KW-0349">Heme</keyword>
<evidence type="ECO:0000256" key="6">
    <source>
        <dbReference type="ARBA" id="ARBA00023002"/>
    </source>
</evidence>
<protein>
    <submittedName>
        <fullName evidence="11">Cytochrome P450</fullName>
    </submittedName>
</protein>
<dbReference type="STRING" id="1884261.A0A5C3QSX8"/>
<dbReference type="PROSITE" id="PS00086">
    <property type="entry name" value="CYTOCHROME_P450"/>
    <property type="match status" value="1"/>
</dbReference>
<comment type="pathway">
    <text evidence="2">Secondary metabolite biosynthesis.</text>
</comment>
<dbReference type="PANTHER" id="PTHR46300">
    <property type="entry name" value="P450, PUTATIVE (EUROFUNG)-RELATED-RELATED"/>
    <property type="match status" value="1"/>
</dbReference>
<feature type="binding site" description="axial binding residue" evidence="9">
    <location>
        <position position="429"/>
    </location>
    <ligand>
        <name>heme</name>
        <dbReference type="ChEBI" id="CHEBI:30413"/>
    </ligand>
    <ligandPart>
        <name>Fe</name>
        <dbReference type="ChEBI" id="CHEBI:18248"/>
    </ligandPart>
</feature>